<dbReference type="InterPro" id="IPR023375">
    <property type="entry name" value="ADC_dom_sf"/>
</dbReference>
<keyword evidence="2" id="KW-1185">Reference proteome</keyword>
<dbReference type="SUPFAM" id="SSF160104">
    <property type="entry name" value="Acetoacetate decarboxylase-like"/>
    <property type="match status" value="1"/>
</dbReference>
<organism evidence="1 2">
    <name type="scientific">Lactobacillus psittaci DSM 15354</name>
    <dbReference type="NCBI Taxonomy" id="1122152"/>
    <lineage>
        <taxon>Bacteria</taxon>
        <taxon>Bacillati</taxon>
        <taxon>Bacillota</taxon>
        <taxon>Bacilli</taxon>
        <taxon>Lactobacillales</taxon>
        <taxon>Lactobacillaceae</taxon>
        <taxon>Lactobacillus</taxon>
    </lineage>
</organism>
<dbReference type="InterPro" id="IPR010451">
    <property type="entry name" value="Acetoacetate_decarboxylase"/>
</dbReference>
<protein>
    <recommendedName>
        <fullName evidence="3">Acetoacetate decarboxylase</fullName>
    </recommendedName>
</protein>
<evidence type="ECO:0000313" key="2">
    <source>
        <dbReference type="Proteomes" id="UP000051931"/>
    </source>
</evidence>
<proteinExistence type="predicted"/>
<accession>A0A0R1S6F0</accession>
<name>A0A0R1S6F0_9LACO</name>
<dbReference type="GO" id="GO:0016829">
    <property type="term" value="F:lyase activity"/>
    <property type="evidence" value="ECO:0007669"/>
    <property type="project" value="InterPro"/>
</dbReference>
<dbReference type="PATRIC" id="fig|1122152.4.peg.447"/>
<evidence type="ECO:0000313" key="1">
    <source>
        <dbReference type="EMBL" id="KRL61891.1"/>
    </source>
</evidence>
<comment type="caution">
    <text evidence="1">The sequence shown here is derived from an EMBL/GenBank/DDBJ whole genome shotgun (WGS) entry which is preliminary data.</text>
</comment>
<dbReference type="AlphaFoldDB" id="A0A0R1S6F0"/>
<dbReference type="Proteomes" id="UP000051931">
    <property type="component" value="Unassembled WGS sequence"/>
</dbReference>
<dbReference type="RefSeq" id="WP_027825220.1">
    <property type="nucleotide sequence ID" value="NZ_AUEI01000011.1"/>
</dbReference>
<sequence length="274" mass="30816">MPSYLLKKQDVVNFTNNPLSVSKVSYLAAYLAPEQLLARLLPAPLQLEEPIIYLEISKIKTASYAEPFTFVAFSTLASLNQLIGVYPLAAFTAGSGAEAALIVGHKNHCLPLKLAQKINFEEEKGRLKHYFNAQLIRNNHALIDFHFVTGAMNADPLTTNLNIDPIELAKQDKYLQFAIDYQLQQQKVESARLVTLKHQRIINKSENGSFNLTLHASIDDPLTELLCLKEIGAIRLEVQTETIQSQTNLVQLNPEEVTKYLITSRYDSKLYQSI</sequence>
<dbReference type="Gene3D" id="2.40.400.10">
    <property type="entry name" value="Acetoacetate decarboxylase-like"/>
    <property type="match status" value="1"/>
</dbReference>
<dbReference type="eggNOG" id="COG4689">
    <property type="taxonomic scope" value="Bacteria"/>
</dbReference>
<dbReference type="EMBL" id="AZFB01000016">
    <property type="protein sequence ID" value="KRL61891.1"/>
    <property type="molecule type" value="Genomic_DNA"/>
</dbReference>
<dbReference type="Pfam" id="PF06314">
    <property type="entry name" value="ADC"/>
    <property type="match status" value="1"/>
</dbReference>
<reference evidence="1 2" key="1">
    <citation type="journal article" date="2015" name="Genome Announc.">
        <title>Expanding the biotechnology potential of lactobacilli through comparative genomics of 213 strains and associated genera.</title>
        <authorList>
            <person name="Sun Z."/>
            <person name="Harris H.M."/>
            <person name="McCann A."/>
            <person name="Guo C."/>
            <person name="Argimon S."/>
            <person name="Zhang W."/>
            <person name="Yang X."/>
            <person name="Jeffery I.B."/>
            <person name="Cooney J.C."/>
            <person name="Kagawa T.F."/>
            <person name="Liu W."/>
            <person name="Song Y."/>
            <person name="Salvetti E."/>
            <person name="Wrobel A."/>
            <person name="Rasinkangas P."/>
            <person name="Parkhill J."/>
            <person name="Rea M.C."/>
            <person name="O'Sullivan O."/>
            <person name="Ritari J."/>
            <person name="Douillard F.P."/>
            <person name="Paul Ross R."/>
            <person name="Yang R."/>
            <person name="Briner A.E."/>
            <person name="Felis G.E."/>
            <person name="de Vos W.M."/>
            <person name="Barrangou R."/>
            <person name="Klaenhammer T.R."/>
            <person name="Caufield P.W."/>
            <person name="Cui Y."/>
            <person name="Zhang H."/>
            <person name="O'Toole P.W."/>
        </authorList>
    </citation>
    <scope>NUCLEOTIDE SEQUENCE [LARGE SCALE GENOMIC DNA]</scope>
    <source>
        <strain evidence="1 2">DSM 15354</strain>
    </source>
</reference>
<evidence type="ECO:0008006" key="3">
    <source>
        <dbReference type="Google" id="ProtNLM"/>
    </source>
</evidence>
<gene>
    <name evidence="1" type="ORF">FC23_GL000440</name>
</gene>